<evidence type="ECO:0000256" key="1">
    <source>
        <dbReference type="ARBA" id="ARBA00023015"/>
    </source>
</evidence>
<dbReference type="Proteomes" id="UP001167160">
    <property type="component" value="Unassembled WGS sequence"/>
</dbReference>
<sequence length="291" mass="30797">MAHVDHVGTWHEASFRLVETYDVTVGADWRIDLDVQPYGEIVQVLSGCCRFVLGEQSADVGPGELGILLPGVARSTIAVGGEPLRFAGFGFRVELFGAVELSGLLGLPIRIAAPDGAAVRLLHEAVRSGRSPSPGSALRARGHAELATAELVDRHGDVGTVPGSRRPEIEAALGLMERDLSEDLDIATLARSANLSPKHFARCFKDVVGVPPMAYLQALRLSRARAALATTRGTATAIAVEHGFADAAHFSRAFKRTYGLTPTHFRRLSASSSGAPAYGRPAQESSLQATG</sequence>
<keyword evidence="1" id="KW-0805">Transcription regulation</keyword>
<protein>
    <submittedName>
        <fullName evidence="6">AraC family transcriptional regulator</fullName>
    </submittedName>
</protein>
<organism evidence="6 7">
    <name type="scientific">Streptomyces meridianus</name>
    <dbReference type="NCBI Taxonomy" id="2938945"/>
    <lineage>
        <taxon>Bacteria</taxon>
        <taxon>Bacillati</taxon>
        <taxon>Actinomycetota</taxon>
        <taxon>Actinomycetes</taxon>
        <taxon>Kitasatosporales</taxon>
        <taxon>Streptomycetaceae</taxon>
        <taxon>Streptomyces</taxon>
    </lineage>
</organism>
<dbReference type="PROSITE" id="PS01124">
    <property type="entry name" value="HTH_ARAC_FAMILY_2"/>
    <property type="match status" value="1"/>
</dbReference>
<comment type="caution">
    <text evidence="6">The sequence shown here is derived from an EMBL/GenBank/DDBJ whole genome shotgun (WGS) entry which is preliminary data.</text>
</comment>
<keyword evidence="7" id="KW-1185">Reference proteome</keyword>
<dbReference type="InterPro" id="IPR003313">
    <property type="entry name" value="AraC-bd"/>
</dbReference>
<dbReference type="InterPro" id="IPR014710">
    <property type="entry name" value="RmlC-like_jellyroll"/>
</dbReference>
<gene>
    <name evidence="6" type="ORF">M1E25_07285</name>
</gene>
<dbReference type="Gene3D" id="2.60.120.10">
    <property type="entry name" value="Jelly Rolls"/>
    <property type="match status" value="1"/>
</dbReference>
<dbReference type="SUPFAM" id="SSF51215">
    <property type="entry name" value="Regulatory protein AraC"/>
    <property type="match status" value="1"/>
</dbReference>
<dbReference type="Pfam" id="PF02311">
    <property type="entry name" value="AraC_binding"/>
    <property type="match status" value="1"/>
</dbReference>
<feature type="region of interest" description="Disordered" evidence="4">
    <location>
        <begin position="270"/>
        <end position="291"/>
    </location>
</feature>
<dbReference type="EMBL" id="JAMQGM010000016">
    <property type="protein sequence ID" value="MCM2577154.1"/>
    <property type="molecule type" value="Genomic_DNA"/>
</dbReference>
<name>A0ABT0X413_9ACTN</name>
<dbReference type="InterPro" id="IPR009057">
    <property type="entry name" value="Homeodomain-like_sf"/>
</dbReference>
<dbReference type="InterPro" id="IPR020449">
    <property type="entry name" value="Tscrpt_reg_AraC-type_HTH"/>
</dbReference>
<accession>A0ABT0X413</accession>
<dbReference type="PRINTS" id="PR00032">
    <property type="entry name" value="HTHARAC"/>
</dbReference>
<evidence type="ECO:0000313" key="6">
    <source>
        <dbReference type="EMBL" id="MCM2577154.1"/>
    </source>
</evidence>
<feature type="domain" description="HTH araC/xylS-type" evidence="5">
    <location>
        <begin position="170"/>
        <end position="268"/>
    </location>
</feature>
<evidence type="ECO:0000256" key="4">
    <source>
        <dbReference type="SAM" id="MobiDB-lite"/>
    </source>
</evidence>
<reference evidence="6" key="1">
    <citation type="journal article" date="2023" name="Int. J. Syst. Evol. Microbiol.">
        <title>Streptomyces meridianus sp. nov. isolated from brackish water of the Tagus estuary in Alcochete, Portugal.</title>
        <authorList>
            <person name="Santos J.D.N."/>
            <person name="Klimek D."/>
            <person name="Calusinska M."/>
            <person name="Lobo Da Cunha A."/>
            <person name="Catita J."/>
            <person name="Goncalves H."/>
            <person name="Gonzalez I."/>
            <person name="Reyes F."/>
            <person name="Lage O.M."/>
        </authorList>
    </citation>
    <scope>NUCLEOTIDE SEQUENCE</scope>
    <source>
        <strain evidence="6">MTZ3.1</strain>
    </source>
</reference>
<dbReference type="RefSeq" id="WP_251411487.1">
    <property type="nucleotide sequence ID" value="NZ_JAMQGM010000016.1"/>
</dbReference>
<dbReference type="SMART" id="SM00342">
    <property type="entry name" value="HTH_ARAC"/>
    <property type="match status" value="1"/>
</dbReference>
<proteinExistence type="predicted"/>
<dbReference type="SUPFAM" id="SSF46689">
    <property type="entry name" value="Homeodomain-like"/>
    <property type="match status" value="2"/>
</dbReference>
<evidence type="ECO:0000256" key="3">
    <source>
        <dbReference type="ARBA" id="ARBA00023163"/>
    </source>
</evidence>
<dbReference type="InterPro" id="IPR018060">
    <property type="entry name" value="HTH_AraC"/>
</dbReference>
<dbReference type="Gene3D" id="1.10.10.60">
    <property type="entry name" value="Homeodomain-like"/>
    <property type="match status" value="2"/>
</dbReference>
<dbReference type="PANTHER" id="PTHR46796">
    <property type="entry name" value="HTH-TYPE TRANSCRIPTIONAL ACTIVATOR RHAS-RELATED"/>
    <property type="match status" value="1"/>
</dbReference>
<dbReference type="Pfam" id="PF12833">
    <property type="entry name" value="HTH_18"/>
    <property type="match status" value="1"/>
</dbReference>
<keyword evidence="2" id="KW-0238">DNA-binding</keyword>
<dbReference type="InterPro" id="IPR037923">
    <property type="entry name" value="HTH-like"/>
</dbReference>
<evidence type="ECO:0000259" key="5">
    <source>
        <dbReference type="PROSITE" id="PS01124"/>
    </source>
</evidence>
<evidence type="ECO:0000256" key="2">
    <source>
        <dbReference type="ARBA" id="ARBA00023125"/>
    </source>
</evidence>
<keyword evidence="3" id="KW-0804">Transcription</keyword>
<dbReference type="InterPro" id="IPR050204">
    <property type="entry name" value="AraC_XylS_family_regulators"/>
</dbReference>
<evidence type="ECO:0000313" key="7">
    <source>
        <dbReference type="Proteomes" id="UP001167160"/>
    </source>
</evidence>